<proteinExistence type="predicted"/>
<dbReference type="RefSeq" id="WP_251956317.1">
    <property type="nucleotide sequence ID" value="NZ_AP025732.1"/>
</dbReference>
<dbReference type="InterPro" id="IPR003959">
    <property type="entry name" value="ATPase_AAA_core"/>
</dbReference>
<keyword evidence="3" id="KW-1185">Reference proteome</keyword>
<dbReference type="NCBIfam" id="TIGR04435">
    <property type="entry name" value="restrict_AAA_1"/>
    <property type="match status" value="1"/>
</dbReference>
<sequence length="544" mass="62742">MKLLRVHIISAKTCGGLLDGLNLQLRSPFNGYSGFAPLCLIGPNGAGKSQFLQVLTEIFQSVFHRCIPDEERVEGNPDLLFELEYLIHPEDEQLPVRVRISQKASGKNRPTLLIERRDEDEYDWIDCDLNALETHTLLPQKIVGYTSGDNETLSLPFLLSRSGYAKDVTESALKEPKPVPDTRLMLIDYGTHLEVFVANLLLGEASQWDFLLKDAKLQNLHSFRCVVQLAHSAAPNNPNTNKGKPNNRPKEVLLTEELKTYLDQFKRCATCYSYDDRTKTYTFDYWINDHTREGFRLFWDNTLDLYSSFHKFAMLNDLVLPKKTRERFRKDTKSRRFASRLPEPQDEDKVFRFESVMFTAQRTGKEVDYVSLSDGEHQLGQILGTFCMLSFPNVLFLLDEPESHFNPLWRVKFISRILDLPTIHGDRRESAKATEQECLLTTHSPFVPSDMHRDKVFIFSKDEEGKIQVQNPNIETFGTTFDTIIEECFNVRPPMSQVPHDEIKRLMESENPEEIRAGMQHLGDSVEKAFLVDRLLQLTNRDEV</sequence>
<dbReference type="InterPro" id="IPR051396">
    <property type="entry name" value="Bact_Antivir_Def_Nuclease"/>
</dbReference>
<feature type="domain" description="ATPase AAA-type core" evidence="1">
    <location>
        <begin position="302"/>
        <end position="447"/>
    </location>
</feature>
<dbReference type="Proteomes" id="UP001055453">
    <property type="component" value="Chromosome"/>
</dbReference>
<dbReference type="InterPro" id="IPR027417">
    <property type="entry name" value="P-loop_NTPase"/>
</dbReference>
<name>A0ABM7Z6P4_NOSCO</name>
<organism evidence="2 3">
    <name type="scientific">Nostoc cf. commune SO-36</name>
    <dbReference type="NCBI Taxonomy" id="449208"/>
    <lineage>
        <taxon>Bacteria</taxon>
        <taxon>Bacillati</taxon>
        <taxon>Cyanobacteriota</taxon>
        <taxon>Cyanophyceae</taxon>
        <taxon>Nostocales</taxon>
        <taxon>Nostocaceae</taxon>
        <taxon>Nostoc</taxon>
    </lineage>
</organism>
<dbReference type="PANTHER" id="PTHR43581:SF4">
    <property type="entry name" value="ATP_GTP PHOSPHATASE"/>
    <property type="match status" value="1"/>
</dbReference>
<dbReference type="SUPFAM" id="SSF52540">
    <property type="entry name" value="P-loop containing nucleoside triphosphate hydrolases"/>
    <property type="match status" value="1"/>
</dbReference>
<dbReference type="Pfam" id="PF13304">
    <property type="entry name" value="AAA_21"/>
    <property type="match status" value="1"/>
</dbReference>
<reference evidence="2" key="1">
    <citation type="submission" date="2022-04" db="EMBL/GenBank/DDBJ databases">
        <title>Complete genome sequence of a cyanobacterium, Nostoc sp. SO-36, isolated in Antarctica.</title>
        <authorList>
            <person name="Kanesaki Y."/>
            <person name="Effendi D."/>
            <person name="Sakamoto T."/>
            <person name="Ohtani S."/>
            <person name="Awai K."/>
        </authorList>
    </citation>
    <scope>NUCLEOTIDE SEQUENCE</scope>
    <source>
        <strain evidence="2">SO-36</strain>
    </source>
</reference>
<evidence type="ECO:0000259" key="1">
    <source>
        <dbReference type="Pfam" id="PF13304"/>
    </source>
</evidence>
<evidence type="ECO:0000313" key="2">
    <source>
        <dbReference type="EMBL" id="BDI18776.1"/>
    </source>
</evidence>
<dbReference type="PANTHER" id="PTHR43581">
    <property type="entry name" value="ATP/GTP PHOSPHATASE"/>
    <property type="match status" value="1"/>
</dbReference>
<dbReference type="InterPro" id="IPR030974">
    <property type="entry name" value="Restrict_AAA"/>
</dbReference>
<gene>
    <name evidence="2" type="ORF">ANSO36C_45780</name>
</gene>
<dbReference type="EMBL" id="AP025732">
    <property type="protein sequence ID" value="BDI18776.1"/>
    <property type="molecule type" value="Genomic_DNA"/>
</dbReference>
<protein>
    <submittedName>
        <fullName evidence="2">ABC transporter</fullName>
    </submittedName>
</protein>
<evidence type="ECO:0000313" key="3">
    <source>
        <dbReference type="Proteomes" id="UP001055453"/>
    </source>
</evidence>
<accession>A0ABM7Z6P4</accession>
<dbReference type="Gene3D" id="3.40.50.300">
    <property type="entry name" value="P-loop containing nucleotide triphosphate hydrolases"/>
    <property type="match status" value="1"/>
</dbReference>